<gene>
    <name evidence="3" type="primary">ORF65890</name>
</gene>
<dbReference type="Gene3D" id="1.20.1280.50">
    <property type="match status" value="1"/>
</dbReference>
<evidence type="ECO:0008006" key="4">
    <source>
        <dbReference type="Google" id="ProtNLM"/>
    </source>
</evidence>
<evidence type="ECO:0000259" key="2">
    <source>
        <dbReference type="PROSITE" id="PS50190"/>
    </source>
</evidence>
<dbReference type="InterPro" id="IPR000904">
    <property type="entry name" value="Sec7_dom"/>
</dbReference>
<dbReference type="PROSITE" id="PS50181">
    <property type="entry name" value="FBOX"/>
    <property type="match status" value="1"/>
</dbReference>
<dbReference type="EMBL" id="HACG01021450">
    <property type="protein sequence ID" value="CEK68315.1"/>
    <property type="molecule type" value="Transcribed_RNA"/>
</dbReference>
<dbReference type="SUPFAM" id="SSF81383">
    <property type="entry name" value="F-box domain"/>
    <property type="match status" value="1"/>
</dbReference>
<dbReference type="PROSITE" id="PS50190">
    <property type="entry name" value="SEC7"/>
    <property type="match status" value="1"/>
</dbReference>
<reference evidence="3" key="1">
    <citation type="submission" date="2014-12" db="EMBL/GenBank/DDBJ databases">
        <title>Insight into the proteome of Arion vulgaris.</title>
        <authorList>
            <person name="Aradska J."/>
            <person name="Bulat T."/>
            <person name="Smidak R."/>
            <person name="Sarate P."/>
            <person name="Gangsoo J."/>
            <person name="Sialana F."/>
            <person name="Bilban M."/>
            <person name="Lubec G."/>
        </authorList>
    </citation>
    <scope>NUCLEOTIDE SEQUENCE</scope>
    <source>
        <tissue evidence="3">Skin</tissue>
    </source>
</reference>
<feature type="domain" description="F-box" evidence="1">
    <location>
        <begin position="50"/>
        <end position="93"/>
    </location>
</feature>
<dbReference type="CDD" id="cd00171">
    <property type="entry name" value="Sec7"/>
    <property type="match status" value="1"/>
</dbReference>
<evidence type="ECO:0000313" key="3">
    <source>
        <dbReference type="EMBL" id="CEK68315.1"/>
    </source>
</evidence>
<evidence type="ECO:0000259" key="1">
    <source>
        <dbReference type="PROSITE" id="PS50181"/>
    </source>
</evidence>
<feature type="domain" description="SEC7" evidence="2">
    <location>
        <begin position="128"/>
        <end position="290"/>
    </location>
</feature>
<dbReference type="Pfam" id="PF12937">
    <property type="entry name" value="F-box-like"/>
    <property type="match status" value="1"/>
</dbReference>
<name>A0A0B6ZKN2_9EUPU</name>
<sequence>MGQVIRRLQEIGIRPQDFLGLPVTEFTRWEERNISNREEDDQQLESSTRFPDLTELPPEIGLEVLSHLDATDLCLASCVWSHLANDELLWQSLCRSCWADVSIYNKGRQGGFSYKQLFMLLDEACLTFNTDPDAGINYLTNKGILDDKPLEIAKFLHTTKRLWPNKRLEFLQHRPDVLERLVQLQNFQNQFLPNALRKFFKEVSAPRERGDILTIMIENFSQRFCVCNPKLGLSKDAVFILCFSLIMLSVDLCSPQVKNKMSKREFIKNTCRAVSELSRDLAGHMYDNIYLAGHVASKDFS</sequence>
<dbReference type="SUPFAM" id="SSF48425">
    <property type="entry name" value="Sec7 domain"/>
    <property type="match status" value="1"/>
</dbReference>
<proteinExistence type="predicted"/>
<dbReference type="Gene3D" id="1.10.1000.11">
    <property type="entry name" value="Arf Nucleotide-binding Site Opener,domain 2"/>
    <property type="match status" value="1"/>
</dbReference>
<dbReference type="InterPro" id="IPR048003">
    <property type="entry name" value="FBXO8_F-box"/>
</dbReference>
<dbReference type="InterPro" id="IPR001810">
    <property type="entry name" value="F-box_dom"/>
</dbReference>
<dbReference type="Gene3D" id="1.10.220.20">
    <property type="match status" value="1"/>
</dbReference>
<dbReference type="InterPro" id="IPR036047">
    <property type="entry name" value="F-box-like_dom_sf"/>
</dbReference>
<dbReference type="CDD" id="cd22088">
    <property type="entry name" value="F-box_FBXO8"/>
    <property type="match status" value="1"/>
</dbReference>
<dbReference type="PANTHER" id="PTHR10663">
    <property type="entry name" value="GUANYL-NUCLEOTIDE EXCHANGE FACTOR"/>
    <property type="match status" value="1"/>
</dbReference>
<dbReference type="Pfam" id="PF01369">
    <property type="entry name" value="Sec7"/>
    <property type="match status" value="1"/>
</dbReference>
<dbReference type="GO" id="GO:0005085">
    <property type="term" value="F:guanyl-nucleotide exchange factor activity"/>
    <property type="evidence" value="ECO:0007669"/>
    <property type="project" value="InterPro"/>
</dbReference>
<dbReference type="AlphaFoldDB" id="A0A0B6ZKN2"/>
<dbReference type="PANTHER" id="PTHR10663:SF372">
    <property type="entry name" value="F-BOX ONLY PROTEIN 8"/>
    <property type="match status" value="1"/>
</dbReference>
<accession>A0A0B6ZKN2</accession>
<protein>
    <recommendedName>
        <fullName evidence="4">SEC7 domain-containing protein</fullName>
    </recommendedName>
</protein>
<dbReference type="SMART" id="SM00222">
    <property type="entry name" value="Sec7"/>
    <property type="match status" value="1"/>
</dbReference>
<dbReference type="InterPro" id="IPR035999">
    <property type="entry name" value="Sec7_dom_sf"/>
</dbReference>
<organism evidence="3">
    <name type="scientific">Arion vulgaris</name>
    <dbReference type="NCBI Taxonomy" id="1028688"/>
    <lineage>
        <taxon>Eukaryota</taxon>
        <taxon>Metazoa</taxon>
        <taxon>Spiralia</taxon>
        <taxon>Lophotrochozoa</taxon>
        <taxon>Mollusca</taxon>
        <taxon>Gastropoda</taxon>
        <taxon>Heterobranchia</taxon>
        <taxon>Euthyneura</taxon>
        <taxon>Panpulmonata</taxon>
        <taxon>Eupulmonata</taxon>
        <taxon>Stylommatophora</taxon>
        <taxon>Helicina</taxon>
        <taxon>Arionoidea</taxon>
        <taxon>Arionidae</taxon>
        <taxon>Arion</taxon>
    </lineage>
</organism>
<dbReference type="GO" id="GO:0032012">
    <property type="term" value="P:regulation of ARF protein signal transduction"/>
    <property type="evidence" value="ECO:0007669"/>
    <property type="project" value="InterPro"/>
</dbReference>
<dbReference type="InterPro" id="IPR023394">
    <property type="entry name" value="Sec7_C_sf"/>
</dbReference>